<gene>
    <name evidence="6" type="primary">yxlF</name>
    <name evidence="6" type="ORF">A9E74_01061</name>
</gene>
<dbReference type="PROSITE" id="PS50893">
    <property type="entry name" value="ABC_TRANSPORTER_2"/>
    <property type="match status" value="1"/>
</dbReference>
<comment type="caution">
    <text evidence="6">The sequence shown here is derived from an EMBL/GenBank/DDBJ whole genome shotgun (WGS) entry which is preliminary data.</text>
</comment>
<dbReference type="PANTHER" id="PTHR43335:SF4">
    <property type="entry name" value="ABC TRANSPORTER, ATP-BINDING PROTEIN"/>
    <property type="match status" value="1"/>
</dbReference>
<dbReference type="CDD" id="cd03230">
    <property type="entry name" value="ABC_DR_subfamily_A"/>
    <property type="match status" value="1"/>
</dbReference>
<proteinExistence type="inferred from homology"/>
<protein>
    <submittedName>
        <fullName evidence="6">Putative ABC transporter ATP-binding protein YxlF</fullName>
        <ecNumber evidence="6">3.6.3.-</ecNumber>
    </submittedName>
</protein>
<dbReference type="PATRIC" id="fig|291169.3.peg.1067"/>
<evidence type="ECO:0000313" key="7">
    <source>
        <dbReference type="Proteomes" id="UP000094379"/>
    </source>
</evidence>
<dbReference type="SMART" id="SM00382">
    <property type="entry name" value="AAA"/>
    <property type="match status" value="1"/>
</dbReference>
<dbReference type="STRING" id="291169.A9E74_01061"/>
<evidence type="ECO:0000313" key="6">
    <source>
        <dbReference type="EMBL" id="ODN67334.1"/>
    </source>
</evidence>
<accession>A0A1E3GTJ8</accession>
<keyword evidence="3" id="KW-0547">Nucleotide-binding</keyword>
<dbReference type="AlphaFoldDB" id="A0A1E3GTJ8"/>
<evidence type="ECO:0000256" key="3">
    <source>
        <dbReference type="ARBA" id="ARBA00022741"/>
    </source>
</evidence>
<evidence type="ECO:0000256" key="2">
    <source>
        <dbReference type="ARBA" id="ARBA00022448"/>
    </source>
</evidence>
<keyword evidence="2" id="KW-0813">Transport</keyword>
<reference evidence="6 7" key="1">
    <citation type="submission" date="2016-07" db="EMBL/GenBank/DDBJ databases">
        <title>Draft Genome Sequence of Methylophaga muralis Bur 1.</title>
        <authorList>
            <person name="Vasilenko O.V."/>
            <person name="Doronina N.V."/>
            <person name="Shmareva M.N."/>
            <person name="Tarlachkov S.V."/>
            <person name="Mustakhimov I."/>
            <person name="Trotsenko Y.A."/>
        </authorList>
    </citation>
    <scope>NUCLEOTIDE SEQUENCE [LARGE SCALE GENOMIC DNA]</scope>
    <source>
        <strain evidence="6 7">Bur 1</strain>
    </source>
</reference>
<feature type="domain" description="ABC transporter" evidence="5">
    <location>
        <begin position="5"/>
        <end position="234"/>
    </location>
</feature>
<dbReference type="EC" id="3.6.3.-" evidence="6"/>
<evidence type="ECO:0000259" key="5">
    <source>
        <dbReference type="PROSITE" id="PS50893"/>
    </source>
</evidence>
<dbReference type="InterPro" id="IPR003439">
    <property type="entry name" value="ABC_transporter-like_ATP-bd"/>
</dbReference>
<comment type="similarity">
    <text evidence="1">Belongs to the ABC transporter superfamily.</text>
</comment>
<dbReference type="PANTHER" id="PTHR43335">
    <property type="entry name" value="ABC TRANSPORTER, ATP-BINDING PROTEIN"/>
    <property type="match status" value="1"/>
</dbReference>
<dbReference type="RefSeq" id="WP_069295573.1">
    <property type="nucleotide sequence ID" value="NZ_MCRI01000007.1"/>
</dbReference>
<evidence type="ECO:0000256" key="1">
    <source>
        <dbReference type="ARBA" id="ARBA00005417"/>
    </source>
</evidence>
<dbReference type="InterPro" id="IPR027417">
    <property type="entry name" value="P-loop_NTPase"/>
</dbReference>
<dbReference type="SUPFAM" id="SSF52540">
    <property type="entry name" value="P-loop containing nucleoside triphosphate hydrolases"/>
    <property type="match status" value="1"/>
</dbReference>
<dbReference type="InterPro" id="IPR003593">
    <property type="entry name" value="AAA+_ATPase"/>
</dbReference>
<evidence type="ECO:0000256" key="4">
    <source>
        <dbReference type="ARBA" id="ARBA00022840"/>
    </source>
</evidence>
<organism evidence="6 7">
    <name type="scientific">Methylophaga muralis</name>
    <dbReference type="NCBI Taxonomy" id="291169"/>
    <lineage>
        <taxon>Bacteria</taxon>
        <taxon>Pseudomonadati</taxon>
        <taxon>Pseudomonadota</taxon>
        <taxon>Gammaproteobacteria</taxon>
        <taxon>Thiotrichales</taxon>
        <taxon>Piscirickettsiaceae</taxon>
        <taxon>Methylophaga</taxon>
    </lineage>
</organism>
<dbReference type="Pfam" id="PF00005">
    <property type="entry name" value="ABC_tran"/>
    <property type="match status" value="1"/>
</dbReference>
<name>A0A1E3GTJ8_9GAMM</name>
<keyword evidence="7" id="KW-1185">Reference proteome</keyword>
<dbReference type="GO" id="GO:0005524">
    <property type="term" value="F:ATP binding"/>
    <property type="evidence" value="ECO:0007669"/>
    <property type="project" value="UniProtKB-KW"/>
</dbReference>
<sequence length="314" mass="34935">MTILLEAQNLSRFFGPNIAVQNIDITVKRGEILGFLGPNGAGKSTTMKMLSGNLAPDNGEIRINGFDLLTQPKQAKAQLGYLPENPPLYRELTVGEYLKHCARLNRLKGKALKSAVDTVIDRCGLGEVQRRLIGQLSKGYQQRTGIAQAIVHSPAVVILDEPTSGLDPVQIRQIRELIREIANEHSVILSTHILPEVEMLCDRVQIISKGQVIFADSLAALHQQRLSSRLRISFANPPPIAEIQSLEHVASVEVLSSQQFRILYHPENDPTESLLIQAVSKQWQLQELVREQDSLEDIFMQLINFDTAAVETIN</sequence>
<dbReference type="Proteomes" id="UP000094379">
    <property type="component" value="Unassembled WGS sequence"/>
</dbReference>
<dbReference type="Gene3D" id="3.40.50.300">
    <property type="entry name" value="P-loop containing nucleotide triphosphate hydrolases"/>
    <property type="match status" value="1"/>
</dbReference>
<dbReference type="EMBL" id="MCRI01000007">
    <property type="protein sequence ID" value="ODN67334.1"/>
    <property type="molecule type" value="Genomic_DNA"/>
</dbReference>
<keyword evidence="6" id="KW-0378">Hydrolase</keyword>
<keyword evidence="4 6" id="KW-0067">ATP-binding</keyword>
<dbReference type="GO" id="GO:0016887">
    <property type="term" value="F:ATP hydrolysis activity"/>
    <property type="evidence" value="ECO:0007669"/>
    <property type="project" value="InterPro"/>
</dbReference>